<name>A0ABU0Z0I9_9MICO</name>
<evidence type="ECO:0000313" key="2">
    <source>
        <dbReference type="EMBL" id="MDQ7877316.1"/>
    </source>
</evidence>
<gene>
    <name evidence="2" type="ORF">Q9R08_04930</name>
</gene>
<dbReference type="RefSeq" id="WP_308866749.1">
    <property type="nucleotide sequence ID" value="NZ_JAVFWO010000002.1"/>
</dbReference>
<reference evidence="2 3" key="1">
    <citation type="submission" date="2023-08" db="EMBL/GenBank/DDBJ databases">
        <title>Microbacterium psychrotolerans sp. nov., a psychrotolerant bacterium isolated from soil in Heilongjiang Province, China.</title>
        <authorList>
            <person name="An P."/>
            <person name="Zhao D."/>
            <person name="Xiang H."/>
        </authorList>
    </citation>
    <scope>NUCLEOTIDE SEQUENCE [LARGE SCALE GENOMIC DNA]</scope>
    <source>
        <strain evidence="2 3">QXD-8</strain>
    </source>
</reference>
<keyword evidence="3" id="KW-1185">Reference proteome</keyword>
<comment type="caution">
    <text evidence="2">The sequence shown here is derived from an EMBL/GenBank/DDBJ whole genome shotgun (WGS) entry which is preliminary data.</text>
</comment>
<dbReference type="Pfam" id="PF06114">
    <property type="entry name" value="Peptidase_M78"/>
    <property type="match status" value="1"/>
</dbReference>
<evidence type="ECO:0000313" key="3">
    <source>
        <dbReference type="Proteomes" id="UP001235133"/>
    </source>
</evidence>
<organism evidence="2 3">
    <name type="scientific">Microbacterium psychrotolerans</name>
    <dbReference type="NCBI Taxonomy" id="3068321"/>
    <lineage>
        <taxon>Bacteria</taxon>
        <taxon>Bacillati</taxon>
        <taxon>Actinomycetota</taxon>
        <taxon>Actinomycetes</taxon>
        <taxon>Micrococcales</taxon>
        <taxon>Microbacteriaceae</taxon>
        <taxon>Microbacterium</taxon>
    </lineage>
</organism>
<protein>
    <submittedName>
        <fullName evidence="2">ImmA/IrrE family metallo-endopeptidase</fullName>
    </submittedName>
</protein>
<dbReference type="EMBL" id="JAVFWO010000002">
    <property type="protein sequence ID" value="MDQ7877316.1"/>
    <property type="molecule type" value="Genomic_DNA"/>
</dbReference>
<dbReference type="InterPro" id="IPR010359">
    <property type="entry name" value="IrrE_HExxH"/>
</dbReference>
<dbReference type="Proteomes" id="UP001235133">
    <property type="component" value="Unassembled WGS sequence"/>
</dbReference>
<sequence>MKDLLTLAAELGLTVVERRGKHLGGYHAGSRTVRLDPHMPRRVARAVLAHEIAHHVFGDEPSPYGPVRAKQERRANEWAALRLITPDAFADAERLRNGHTASMAHDLDVTPELIDAYRQVLLRIGDTTYVEPRMGAGQYRSAHA</sequence>
<proteinExistence type="predicted"/>
<feature type="domain" description="IrrE N-terminal-like" evidence="1">
    <location>
        <begin position="11"/>
        <end position="115"/>
    </location>
</feature>
<accession>A0ABU0Z0I9</accession>
<evidence type="ECO:0000259" key="1">
    <source>
        <dbReference type="Pfam" id="PF06114"/>
    </source>
</evidence>